<feature type="non-terminal residue" evidence="1">
    <location>
        <position position="1"/>
    </location>
</feature>
<sequence length="173" mass="19533">LSLIPNIVDNYLGLKLKDAVDVAVQLKSDKLRKDAQTENQDFINNLDAHMQKIIKEQVKAQVIKQVSKILPKIKQSVNDQLEAELLTRSSNEAQTSHAVAAKLSELELKNILMDKIEINKSIDRSASQKNLYNALVEAYEADKDIPETYGDTVAFQRRRDDHNEYEKPSAGSN</sequence>
<proteinExistence type="predicted"/>
<gene>
    <name evidence="1" type="ORF">Tco_1057870</name>
</gene>
<name>A0ABQ5H8N6_9ASTR</name>
<comment type="caution">
    <text evidence="1">The sequence shown here is derived from an EMBL/GenBank/DDBJ whole genome shotgun (WGS) entry which is preliminary data.</text>
</comment>
<reference evidence="1" key="2">
    <citation type="submission" date="2022-01" db="EMBL/GenBank/DDBJ databases">
        <authorList>
            <person name="Yamashiro T."/>
            <person name="Shiraishi A."/>
            <person name="Satake H."/>
            <person name="Nakayama K."/>
        </authorList>
    </citation>
    <scope>NUCLEOTIDE SEQUENCE</scope>
</reference>
<reference evidence="1" key="1">
    <citation type="journal article" date="2022" name="Int. J. Mol. Sci.">
        <title>Draft Genome of Tanacetum Coccineum: Genomic Comparison of Closely Related Tanacetum-Family Plants.</title>
        <authorList>
            <person name="Yamashiro T."/>
            <person name="Shiraishi A."/>
            <person name="Nakayama K."/>
            <person name="Satake H."/>
        </authorList>
    </citation>
    <scope>NUCLEOTIDE SEQUENCE</scope>
</reference>
<dbReference type="EMBL" id="BQNB010019271">
    <property type="protein sequence ID" value="GJT83528.1"/>
    <property type="molecule type" value="Genomic_DNA"/>
</dbReference>
<evidence type="ECO:0000313" key="1">
    <source>
        <dbReference type="EMBL" id="GJT83528.1"/>
    </source>
</evidence>
<protein>
    <submittedName>
        <fullName evidence="1">Uncharacterized protein</fullName>
    </submittedName>
</protein>
<accession>A0ABQ5H8N6</accession>
<organism evidence="1 2">
    <name type="scientific">Tanacetum coccineum</name>
    <dbReference type="NCBI Taxonomy" id="301880"/>
    <lineage>
        <taxon>Eukaryota</taxon>
        <taxon>Viridiplantae</taxon>
        <taxon>Streptophyta</taxon>
        <taxon>Embryophyta</taxon>
        <taxon>Tracheophyta</taxon>
        <taxon>Spermatophyta</taxon>
        <taxon>Magnoliopsida</taxon>
        <taxon>eudicotyledons</taxon>
        <taxon>Gunneridae</taxon>
        <taxon>Pentapetalae</taxon>
        <taxon>asterids</taxon>
        <taxon>campanulids</taxon>
        <taxon>Asterales</taxon>
        <taxon>Asteraceae</taxon>
        <taxon>Asteroideae</taxon>
        <taxon>Anthemideae</taxon>
        <taxon>Anthemidinae</taxon>
        <taxon>Tanacetum</taxon>
    </lineage>
</organism>
<evidence type="ECO:0000313" key="2">
    <source>
        <dbReference type="Proteomes" id="UP001151760"/>
    </source>
</evidence>
<dbReference type="Proteomes" id="UP001151760">
    <property type="component" value="Unassembled WGS sequence"/>
</dbReference>
<keyword evidence="2" id="KW-1185">Reference proteome</keyword>